<feature type="domain" description="Reverse transcriptase" evidence="3">
    <location>
        <begin position="1"/>
        <end position="180"/>
    </location>
</feature>
<evidence type="ECO:0000313" key="4">
    <source>
        <dbReference type="EMBL" id="CAJ0943091.1"/>
    </source>
</evidence>
<organism evidence="4 5">
    <name type="scientific">Ranitomeya imitator</name>
    <name type="common">mimic poison frog</name>
    <dbReference type="NCBI Taxonomy" id="111125"/>
    <lineage>
        <taxon>Eukaryota</taxon>
        <taxon>Metazoa</taxon>
        <taxon>Chordata</taxon>
        <taxon>Craniata</taxon>
        <taxon>Vertebrata</taxon>
        <taxon>Euteleostomi</taxon>
        <taxon>Amphibia</taxon>
        <taxon>Batrachia</taxon>
        <taxon>Anura</taxon>
        <taxon>Neobatrachia</taxon>
        <taxon>Hyloidea</taxon>
        <taxon>Dendrobatidae</taxon>
        <taxon>Dendrobatinae</taxon>
        <taxon>Ranitomeya</taxon>
    </lineage>
</organism>
<dbReference type="Proteomes" id="UP001176940">
    <property type="component" value="Unassembled WGS sequence"/>
</dbReference>
<dbReference type="PANTHER" id="PTHR21301:SF12">
    <property type="match status" value="1"/>
</dbReference>
<dbReference type="EC" id="3.1.26.4" evidence="2"/>
<dbReference type="Gene3D" id="3.30.70.270">
    <property type="match status" value="1"/>
</dbReference>
<evidence type="ECO:0000256" key="1">
    <source>
        <dbReference type="ARBA" id="ARBA00010879"/>
    </source>
</evidence>
<evidence type="ECO:0000256" key="2">
    <source>
        <dbReference type="ARBA" id="ARBA00012180"/>
    </source>
</evidence>
<dbReference type="InterPro" id="IPR000477">
    <property type="entry name" value="RT_dom"/>
</dbReference>
<sequence length="279" mass="32305">MDVNSLYTSIGHSEGLNAVHWFLDKYTDFTSIQILFCLTLLKLILTKNFFLFADQFYIQKVGTAMGSNVAPPYANIFMAAFEEKFVYTHHLFQQHCLYWKRYIDDVFLIWRGDEISLSQFFNEINLCIPNLTFSITKDSHSVSFFGHIGFRMDPAKVNAVLEWERPEDLKALQRFLGVAHYYRKFIKDFSVVTKPLTDMTKRGTDFSAWSTAAENQEDWVKYLPLAEFAINNRTHESTALGLLYDAPNSVDQAEKILLALCQGQEAQNRIARNLERGLY</sequence>
<dbReference type="InterPro" id="IPR043128">
    <property type="entry name" value="Rev_trsase/Diguanyl_cyclase"/>
</dbReference>
<evidence type="ECO:0000259" key="3">
    <source>
        <dbReference type="PROSITE" id="PS50878"/>
    </source>
</evidence>
<dbReference type="EMBL" id="CAUEEQ010020707">
    <property type="protein sequence ID" value="CAJ0943091.1"/>
    <property type="molecule type" value="Genomic_DNA"/>
</dbReference>
<proteinExistence type="inferred from homology"/>
<gene>
    <name evidence="4" type="ORF">RIMI_LOCUS9826364</name>
</gene>
<keyword evidence="5" id="KW-1185">Reference proteome</keyword>
<dbReference type="PANTHER" id="PTHR21301">
    <property type="entry name" value="REVERSE TRANSCRIPTASE"/>
    <property type="match status" value="1"/>
</dbReference>
<reference evidence="4" key="1">
    <citation type="submission" date="2023-07" db="EMBL/GenBank/DDBJ databases">
        <authorList>
            <person name="Stuckert A."/>
        </authorList>
    </citation>
    <scope>NUCLEOTIDE SEQUENCE</scope>
</reference>
<protein>
    <recommendedName>
        <fullName evidence="2">ribonuclease H</fullName>
        <ecNumber evidence="2">3.1.26.4</ecNumber>
    </recommendedName>
</protein>
<dbReference type="PROSITE" id="PS50878">
    <property type="entry name" value="RT_POL"/>
    <property type="match status" value="1"/>
</dbReference>
<dbReference type="SUPFAM" id="SSF56672">
    <property type="entry name" value="DNA/RNA polymerases"/>
    <property type="match status" value="1"/>
</dbReference>
<accession>A0ABN9LN26</accession>
<comment type="similarity">
    <text evidence="1">Belongs to the beta type-B retroviral polymerase family. HERV class-II K(HML-2) pol subfamily.</text>
</comment>
<name>A0ABN9LN26_9NEOB</name>
<dbReference type="InterPro" id="IPR043502">
    <property type="entry name" value="DNA/RNA_pol_sf"/>
</dbReference>
<evidence type="ECO:0000313" key="5">
    <source>
        <dbReference type="Proteomes" id="UP001176940"/>
    </source>
</evidence>
<comment type="caution">
    <text evidence="4">The sequence shown here is derived from an EMBL/GenBank/DDBJ whole genome shotgun (WGS) entry which is preliminary data.</text>
</comment>